<comment type="caution">
    <text evidence="2">The sequence shown here is derived from an EMBL/GenBank/DDBJ whole genome shotgun (WGS) entry which is preliminary data.</text>
</comment>
<evidence type="ECO:0000313" key="3">
    <source>
        <dbReference type="Proteomes" id="UP000324222"/>
    </source>
</evidence>
<feature type="compositionally biased region" description="Pro residues" evidence="1">
    <location>
        <begin position="1"/>
        <end position="10"/>
    </location>
</feature>
<evidence type="ECO:0000256" key="1">
    <source>
        <dbReference type="SAM" id="MobiDB-lite"/>
    </source>
</evidence>
<dbReference type="Proteomes" id="UP000324222">
    <property type="component" value="Unassembled WGS sequence"/>
</dbReference>
<gene>
    <name evidence="2" type="ORF">E2C01_036468</name>
</gene>
<feature type="region of interest" description="Disordered" evidence="1">
    <location>
        <begin position="1"/>
        <end position="25"/>
    </location>
</feature>
<keyword evidence="3" id="KW-1185">Reference proteome</keyword>
<dbReference type="AlphaFoldDB" id="A0A5B7FB92"/>
<evidence type="ECO:0000313" key="2">
    <source>
        <dbReference type="EMBL" id="MPC42837.1"/>
    </source>
</evidence>
<protein>
    <submittedName>
        <fullName evidence="2">Uncharacterized protein</fullName>
    </submittedName>
</protein>
<dbReference type="EMBL" id="VSRR010005588">
    <property type="protein sequence ID" value="MPC42837.1"/>
    <property type="molecule type" value="Genomic_DNA"/>
</dbReference>
<reference evidence="2 3" key="1">
    <citation type="submission" date="2019-05" db="EMBL/GenBank/DDBJ databases">
        <title>Another draft genome of Portunus trituberculatus and its Hox gene families provides insights of decapod evolution.</title>
        <authorList>
            <person name="Jeong J.-H."/>
            <person name="Song I."/>
            <person name="Kim S."/>
            <person name="Choi T."/>
            <person name="Kim D."/>
            <person name="Ryu S."/>
            <person name="Kim W."/>
        </authorList>
    </citation>
    <scope>NUCLEOTIDE SEQUENCE [LARGE SCALE GENOMIC DNA]</scope>
    <source>
        <tissue evidence="2">Muscle</tissue>
    </source>
</reference>
<name>A0A5B7FB92_PORTR</name>
<sequence>MKTCPVPTPVNVPRSSIRGTEETRPQKCWKPLPGCSLTDQPWQEGQVTEVAGCQLAVMPVLVREPDAIHYTESRQPGSRGWDISQCAAAASLAQGYVLILCRGEARRERRGWLTGKGEVADTLTYA</sequence>
<accession>A0A5B7FB92</accession>
<proteinExistence type="predicted"/>
<organism evidence="2 3">
    <name type="scientific">Portunus trituberculatus</name>
    <name type="common">Swimming crab</name>
    <name type="synonym">Neptunus trituberculatus</name>
    <dbReference type="NCBI Taxonomy" id="210409"/>
    <lineage>
        <taxon>Eukaryota</taxon>
        <taxon>Metazoa</taxon>
        <taxon>Ecdysozoa</taxon>
        <taxon>Arthropoda</taxon>
        <taxon>Crustacea</taxon>
        <taxon>Multicrustacea</taxon>
        <taxon>Malacostraca</taxon>
        <taxon>Eumalacostraca</taxon>
        <taxon>Eucarida</taxon>
        <taxon>Decapoda</taxon>
        <taxon>Pleocyemata</taxon>
        <taxon>Brachyura</taxon>
        <taxon>Eubrachyura</taxon>
        <taxon>Portunoidea</taxon>
        <taxon>Portunidae</taxon>
        <taxon>Portuninae</taxon>
        <taxon>Portunus</taxon>
    </lineage>
</organism>